<keyword evidence="3" id="KW-1185">Reference proteome</keyword>
<accession>A0A286U8U2</accession>
<dbReference type="PROSITE" id="PS51257">
    <property type="entry name" value="PROKAR_LIPOPROTEIN"/>
    <property type="match status" value="1"/>
</dbReference>
<sequence>MKSFVALSALTAAVVVRAQSSPLIPSGISSGCQTFLESLNSNSTINSCISPIVNATSAFGPYSESNATYSTSDMNTALKTICSTSTCSATAIRSQLTSFYSACTDELTGSSPNKDVIRMYDVLYTITPLFSAVCSKDDAGSYCVTQVEAIPSSASASASSASSSAAAKRDVTPELILNTKRAEVTQNVTAVLTPNTTAYGSTNLPFLFLTSSLSYNDLCTSCTRNILTAYISFEQTMPYALGIAQSPMLGGQSDLYNAVTSTCGSSFMTGSVSAAGGLSGGIVNTGSNGAERFSPETSLYSAAAGAIVLGLASLL</sequence>
<gene>
    <name evidence="2" type="ORF">PNOK_0883400</name>
</gene>
<dbReference type="EMBL" id="NBII01000009">
    <property type="protein sequence ID" value="PAV15976.1"/>
    <property type="molecule type" value="Genomic_DNA"/>
</dbReference>
<dbReference type="InParanoid" id="A0A286U8U2"/>
<keyword evidence="1" id="KW-0732">Signal</keyword>
<protein>
    <submittedName>
        <fullName evidence="2">Uncharacterized protein</fullName>
    </submittedName>
</protein>
<evidence type="ECO:0000313" key="3">
    <source>
        <dbReference type="Proteomes" id="UP000217199"/>
    </source>
</evidence>
<evidence type="ECO:0000313" key="2">
    <source>
        <dbReference type="EMBL" id="PAV15976.1"/>
    </source>
</evidence>
<dbReference type="AlphaFoldDB" id="A0A286U8U2"/>
<feature type="signal peptide" evidence="1">
    <location>
        <begin position="1"/>
        <end position="18"/>
    </location>
</feature>
<dbReference type="Proteomes" id="UP000217199">
    <property type="component" value="Unassembled WGS sequence"/>
</dbReference>
<evidence type="ECO:0000256" key="1">
    <source>
        <dbReference type="SAM" id="SignalP"/>
    </source>
</evidence>
<proteinExistence type="predicted"/>
<dbReference type="OrthoDB" id="5588482at2759"/>
<comment type="caution">
    <text evidence="2">The sequence shown here is derived from an EMBL/GenBank/DDBJ whole genome shotgun (WGS) entry which is preliminary data.</text>
</comment>
<dbReference type="STRING" id="2282107.A0A286U8U2"/>
<organism evidence="2 3">
    <name type="scientific">Pyrrhoderma noxium</name>
    <dbReference type="NCBI Taxonomy" id="2282107"/>
    <lineage>
        <taxon>Eukaryota</taxon>
        <taxon>Fungi</taxon>
        <taxon>Dikarya</taxon>
        <taxon>Basidiomycota</taxon>
        <taxon>Agaricomycotina</taxon>
        <taxon>Agaricomycetes</taxon>
        <taxon>Hymenochaetales</taxon>
        <taxon>Hymenochaetaceae</taxon>
        <taxon>Pyrrhoderma</taxon>
    </lineage>
</organism>
<name>A0A286U8U2_9AGAM</name>
<feature type="chain" id="PRO_5013783318" evidence="1">
    <location>
        <begin position="19"/>
        <end position="315"/>
    </location>
</feature>
<reference evidence="2 3" key="1">
    <citation type="journal article" date="2017" name="Mol. Ecol.">
        <title>Comparative and population genomic landscape of Phellinus noxius: A hypervariable fungus causing root rot in trees.</title>
        <authorList>
            <person name="Chung C.L."/>
            <person name="Lee T.J."/>
            <person name="Akiba M."/>
            <person name="Lee H.H."/>
            <person name="Kuo T.H."/>
            <person name="Liu D."/>
            <person name="Ke H.M."/>
            <person name="Yokoi T."/>
            <person name="Roa M.B."/>
            <person name="Lu M.J."/>
            <person name="Chang Y.Y."/>
            <person name="Ann P.J."/>
            <person name="Tsai J.N."/>
            <person name="Chen C.Y."/>
            <person name="Tzean S.S."/>
            <person name="Ota Y."/>
            <person name="Hattori T."/>
            <person name="Sahashi N."/>
            <person name="Liou R.F."/>
            <person name="Kikuchi T."/>
            <person name="Tsai I.J."/>
        </authorList>
    </citation>
    <scope>NUCLEOTIDE SEQUENCE [LARGE SCALE GENOMIC DNA]</scope>
    <source>
        <strain evidence="2 3">FFPRI411160</strain>
    </source>
</reference>